<keyword evidence="7" id="KW-0227">DNA damage</keyword>
<evidence type="ECO:0000256" key="8">
    <source>
        <dbReference type="ARBA" id="ARBA00022833"/>
    </source>
</evidence>
<keyword evidence="8" id="KW-0862">Zinc</keyword>
<evidence type="ECO:0000256" key="10">
    <source>
        <dbReference type="ARBA" id="ARBA00023125"/>
    </source>
</evidence>
<dbReference type="InterPro" id="IPR009057">
    <property type="entry name" value="Homeodomain-like_sf"/>
</dbReference>
<comment type="catalytic activity">
    <reaction evidence="1">
        <text>Hydrolysis of alkylated DNA, releasing 3-methyladenine, 3-methylguanine, 7-methylguanine and 7-methyladenine.</text>
        <dbReference type="EC" id="3.2.2.21"/>
    </reaction>
</comment>
<dbReference type="GO" id="GO:0032993">
    <property type="term" value="C:protein-DNA complex"/>
    <property type="evidence" value="ECO:0007669"/>
    <property type="project" value="TreeGrafter"/>
</dbReference>
<proteinExistence type="predicted"/>
<dbReference type="Gene3D" id="3.30.310.20">
    <property type="entry name" value="DNA-3-methyladenine glycosylase AlkA, N-terminal domain"/>
    <property type="match status" value="1"/>
</dbReference>
<dbReference type="InterPro" id="IPR018060">
    <property type="entry name" value="HTH_AraC"/>
</dbReference>
<evidence type="ECO:0000256" key="9">
    <source>
        <dbReference type="ARBA" id="ARBA00023015"/>
    </source>
</evidence>
<dbReference type="SMART" id="SM00478">
    <property type="entry name" value="ENDO3c"/>
    <property type="match status" value="1"/>
</dbReference>
<dbReference type="EC" id="3.2.2.21" evidence="3"/>
<keyword evidence="15" id="KW-0326">Glycosidase</keyword>
<dbReference type="Pfam" id="PF06029">
    <property type="entry name" value="AlkA_N"/>
    <property type="match status" value="1"/>
</dbReference>
<dbReference type="Pfam" id="PF12833">
    <property type="entry name" value="HTH_18"/>
    <property type="match status" value="1"/>
</dbReference>
<keyword evidence="11" id="KW-0010">Activator</keyword>
<evidence type="ECO:0000259" key="14">
    <source>
        <dbReference type="PROSITE" id="PS01124"/>
    </source>
</evidence>
<dbReference type="InterPro" id="IPR035451">
    <property type="entry name" value="Ada-like_dom_sf"/>
</dbReference>
<evidence type="ECO:0000256" key="13">
    <source>
        <dbReference type="ARBA" id="ARBA00023204"/>
    </source>
</evidence>
<sequence length="494" mass="52325">MTATAHQPAATGALPDADTCYRAVSGRDPRFDGWIYVGVTSTGIYCRPSCPALTPRRENCRWFAAAGAAQQAGFRACRRCHPDAVPGSPEWNLRGDVAARAMRLIADGVVDREGVSGLARRLGYSERQLHRMLVAETGASPVALARAQRAHAARLLIENTTLTMADIAFAAGFSSIRQFNDTIGEVFGATPTRLRAARRTPAAGSAGTLRLRLPVREPFDGAALLRFLGTRTVAGTESAQLADGPLRFARSVRLPHGPGVFELVVTPGATSPLEAIVGLAELRDLGPLVARLRRMCDLDADPVAIDGVLGAHPAFAPLVAAHPGLRIPGGPDPDELAVRALLGQQISLLGGVRAAERLVAEHGEDLPPELVRGAVTRLFPSMATLAAADPDAFAMPRSRGRALVGLAATLAAGEIDLGPAADRPAAYRALTALRGIGPWTAGYLMIRALGDPDVLLDSDLIIRRELDRRGVTDTDRLAPWRTYASLHLWNGAPS</sequence>
<name>A0A7Z0D759_9ACTN</name>
<reference evidence="15 16" key="1">
    <citation type="submission" date="2020-07" db="EMBL/GenBank/DDBJ databases">
        <title>Sequencing the genomes of 1000 actinobacteria strains.</title>
        <authorList>
            <person name="Klenk H.-P."/>
        </authorList>
    </citation>
    <scope>NUCLEOTIDE SEQUENCE [LARGE SCALE GENOMIC DNA]</scope>
    <source>
        <strain evidence="15 16">DSM 103164</strain>
    </source>
</reference>
<dbReference type="SUPFAM" id="SSF57884">
    <property type="entry name" value="Ada DNA repair protein, N-terminal domain (N-Ada 10)"/>
    <property type="match status" value="1"/>
</dbReference>
<dbReference type="Gene3D" id="1.10.340.30">
    <property type="entry name" value="Hypothetical protein, domain 2"/>
    <property type="match status" value="1"/>
</dbReference>
<dbReference type="EMBL" id="JACBZS010000001">
    <property type="protein sequence ID" value="NYI70093.1"/>
    <property type="molecule type" value="Genomic_DNA"/>
</dbReference>
<keyword evidence="4" id="KW-0489">Methyltransferase</keyword>
<dbReference type="InterPro" id="IPR051912">
    <property type="entry name" value="Alkylbase_DNA_Glycosylase/TA"/>
</dbReference>
<organism evidence="15 16">
    <name type="scientific">Naumannella cuiyingiana</name>
    <dbReference type="NCBI Taxonomy" id="1347891"/>
    <lineage>
        <taxon>Bacteria</taxon>
        <taxon>Bacillati</taxon>
        <taxon>Actinomycetota</taxon>
        <taxon>Actinomycetes</taxon>
        <taxon>Propionibacteriales</taxon>
        <taxon>Propionibacteriaceae</taxon>
        <taxon>Naumannella</taxon>
    </lineage>
</organism>
<keyword evidence="10" id="KW-0238">DNA-binding</keyword>
<dbReference type="GO" id="GO:0032259">
    <property type="term" value="P:methylation"/>
    <property type="evidence" value="ECO:0007669"/>
    <property type="project" value="UniProtKB-KW"/>
</dbReference>
<evidence type="ECO:0000256" key="11">
    <source>
        <dbReference type="ARBA" id="ARBA00023159"/>
    </source>
</evidence>
<keyword evidence="15" id="KW-0378">Hydrolase</keyword>
<dbReference type="SMART" id="SM00342">
    <property type="entry name" value="HTH_ARAC"/>
    <property type="match status" value="1"/>
</dbReference>
<comment type="cofactor">
    <cofactor evidence="2">
        <name>Zn(2+)</name>
        <dbReference type="ChEBI" id="CHEBI:29105"/>
    </cofactor>
</comment>
<evidence type="ECO:0000256" key="12">
    <source>
        <dbReference type="ARBA" id="ARBA00023163"/>
    </source>
</evidence>
<dbReference type="InterPro" id="IPR003265">
    <property type="entry name" value="HhH-GPD_domain"/>
</dbReference>
<gene>
    <name evidence="15" type="ORF">GGQ54_000653</name>
</gene>
<evidence type="ECO:0000256" key="3">
    <source>
        <dbReference type="ARBA" id="ARBA00012000"/>
    </source>
</evidence>
<dbReference type="GO" id="GO:0043565">
    <property type="term" value="F:sequence-specific DNA binding"/>
    <property type="evidence" value="ECO:0007669"/>
    <property type="project" value="InterPro"/>
</dbReference>
<keyword evidence="6" id="KW-0479">Metal-binding</keyword>
<dbReference type="SUPFAM" id="SSF55945">
    <property type="entry name" value="TATA-box binding protein-like"/>
    <property type="match status" value="1"/>
</dbReference>
<dbReference type="InterPro" id="IPR004026">
    <property type="entry name" value="Ada_DNA_repair_Zn-bd"/>
</dbReference>
<evidence type="ECO:0000313" key="16">
    <source>
        <dbReference type="Proteomes" id="UP000527616"/>
    </source>
</evidence>
<dbReference type="Gene3D" id="3.40.10.10">
    <property type="entry name" value="DNA Methylphosphotriester Repair Domain"/>
    <property type="match status" value="1"/>
</dbReference>
<dbReference type="GO" id="GO:0043916">
    <property type="term" value="F:DNA-7-methylguanine glycosylase activity"/>
    <property type="evidence" value="ECO:0007669"/>
    <property type="project" value="TreeGrafter"/>
</dbReference>
<dbReference type="InterPro" id="IPR018062">
    <property type="entry name" value="HTH_AraC-typ_CS"/>
</dbReference>
<dbReference type="InterPro" id="IPR010316">
    <property type="entry name" value="AlkA_N"/>
</dbReference>
<dbReference type="SMART" id="SM01009">
    <property type="entry name" value="AlkA_N"/>
    <property type="match status" value="1"/>
</dbReference>
<evidence type="ECO:0000256" key="6">
    <source>
        <dbReference type="ARBA" id="ARBA00022723"/>
    </source>
</evidence>
<keyword evidence="9" id="KW-0805">Transcription regulation</keyword>
<dbReference type="FunFam" id="3.40.10.10:FF:000001">
    <property type="entry name" value="DNA-3-methyladenine glycosylase 2"/>
    <property type="match status" value="1"/>
</dbReference>
<dbReference type="Gene3D" id="1.10.1670.10">
    <property type="entry name" value="Helix-hairpin-Helix base-excision DNA repair enzymes (C-terminal)"/>
    <property type="match status" value="1"/>
</dbReference>
<evidence type="ECO:0000256" key="2">
    <source>
        <dbReference type="ARBA" id="ARBA00001947"/>
    </source>
</evidence>
<evidence type="ECO:0000313" key="15">
    <source>
        <dbReference type="EMBL" id="NYI70093.1"/>
    </source>
</evidence>
<keyword evidence="12" id="KW-0804">Transcription</keyword>
<evidence type="ECO:0000256" key="7">
    <source>
        <dbReference type="ARBA" id="ARBA00022763"/>
    </source>
</evidence>
<feature type="domain" description="HTH araC/xylS-type" evidence="14">
    <location>
        <begin position="99"/>
        <end position="197"/>
    </location>
</feature>
<keyword evidence="13" id="KW-0234">DNA repair</keyword>
<dbReference type="SUPFAM" id="SSF46689">
    <property type="entry name" value="Homeodomain-like"/>
    <property type="match status" value="1"/>
</dbReference>
<dbReference type="Gene3D" id="1.10.10.60">
    <property type="entry name" value="Homeodomain-like"/>
    <property type="match status" value="1"/>
</dbReference>
<dbReference type="InterPro" id="IPR037046">
    <property type="entry name" value="AlkA_N_sf"/>
</dbReference>
<evidence type="ECO:0000256" key="1">
    <source>
        <dbReference type="ARBA" id="ARBA00000086"/>
    </source>
</evidence>
<dbReference type="Pfam" id="PF02805">
    <property type="entry name" value="Ada_Zn_binding"/>
    <property type="match status" value="1"/>
</dbReference>
<keyword evidence="16" id="KW-1185">Reference proteome</keyword>
<comment type="caution">
    <text evidence="15">The sequence shown here is derived from an EMBL/GenBank/DDBJ whole genome shotgun (WGS) entry which is preliminary data.</text>
</comment>
<dbReference type="GO" id="GO:0008270">
    <property type="term" value="F:zinc ion binding"/>
    <property type="evidence" value="ECO:0007669"/>
    <property type="project" value="InterPro"/>
</dbReference>
<dbReference type="GO" id="GO:0006307">
    <property type="term" value="P:DNA alkylation repair"/>
    <property type="evidence" value="ECO:0007669"/>
    <property type="project" value="TreeGrafter"/>
</dbReference>
<dbReference type="GO" id="GO:0008168">
    <property type="term" value="F:methyltransferase activity"/>
    <property type="evidence" value="ECO:0007669"/>
    <property type="project" value="UniProtKB-KW"/>
</dbReference>
<dbReference type="InterPro" id="IPR011257">
    <property type="entry name" value="DNA_glycosylase"/>
</dbReference>
<dbReference type="GO" id="GO:0006285">
    <property type="term" value="P:base-excision repair, AP site formation"/>
    <property type="evidence" value="ECO:0007669"/>
    <property type="project" value="TreeGrafter"/>
</dbReference>
<dbReference type="GO" id="GO:0032131">
    <property type="term" value="F:alkylated DNA binding"/>
    <property type="evidence" value="ECO:0007669"/>
    <property type="project" value="TreeGrafter"/>
</dbReference>
<evidence type="ECO:0000256" key="5">
    <source>
        <dbReference type="ARBA" id="ARBA00022679"/>
    </source>
</evidence>
<dbReference type="GO" id="GO:0005737">
    <property type="term" value="C:cytoplasm"/>
    <property type="evidence" value="ECO:0007669"/>
    <property type="project" value="TreeGrafter"/>
</dbReference>
<dbReference type="GO" id="GO:0008725">
    <property type="term" value="F:DNA-3-methyladenine glycosylase activity"/>
    <property type="evidence" value="ECO:0007669"/>
    <property type="project" value="TreeGrafter"/>
</dbReference>
<dbReference type="InterPro" id="IPR023170">
    <property type="entry name" value="HhH_base_excis_C"/>
</dbReference>
<dbReference type="CDD" id="cd00056">
    <property type="entry name" value="ENDO3c"/>
    <property type="match status" value="1"/>
</dbReference>
<dbReference type="Proteomes" id="UP000527616">
    <property type="component" value="Unassembled WGS sequence"/>
</dbReference>
<dbReference type="PANTHER" id="PTHR43003:SF13">
    <property type="entry name" value="DNA-3-METHYLADENINE GLYCOSYLASE 2"/>
    <property type="match status" value="1"/>
</dbReference>
<dbReference type="GO" id="GO:0003700">
    <property type="term" value="F:DNA-binding transcription factor activity"/>
    <property type="evidence" value="ECO:0007669"/>
    <property type="project" value="InterPro"/>
</dbReference>
<accession>A0A7Z0D759</accession>
<dbReference type="PANTHER" id="PTHR43003">
    <property type="entry name" value="DNA-3-METHYLADENINE GLYCOSYLASE"/>
    <property type="match status" value="1"/>
</dbReference>
<dbReference type="PROSITE" id="PS00041">
    <property type="entry name" value="HTH_ARAC_FAMILY_1"/>
    <property type="match status" value="1"/>
</dbReference>
<dbReference type="RefSeq" id="WP_179444083.1">
    <property type="nucleotide sequence ID" value="NZ_JACBZS010000001.1"/>
</dbReference>
<dbReference type="PROSITE" id="PS01124">
    <property type="entry name" value="HTH_ARAC_FAMILY_2"/>
    <property type="match status" value="1"/>
</dbReference>
<protein>
    <recommendedName>
        <fullName evidence="3">DNA-3-methyladenine glycosylase II</fullName>
        <ecNumber evidence="3">3.2.2.21</ecNumber>
    </recommendedName>
</protein>
<dbReference type="AlphaFoldDB" id="A0A7Z0D759"/>
<evidence type="ECO:0000256" key="4">
    <source>
        <dbReference type="ARBA" id="ARBA00022603"/>
    </source>
</evidence>
<dbReference type="SUPFAM" id="SSF48150">
    <property type="entry name" value="DNA-glycosylase"/>
    <property type="match status" value="1"/>
</dbReference>
<keyword evidence="5" id="KW-0808">Transferase</keyword>